<name>A0A9P5CGK9_9HYPO</name>
<evidence type="ECO:0000256" key="1">
    <source>
        <dbReference type="ARBA" id="ARBA00006336"/>
    </source>
</evidence>
<organism evidence="3 4">
    <name type="scientific">Trichoderma lentiforme</name>
    <dbReference type="NCBI Taxonomy" id="1567552"/>
    <lineage>
        <taxon>Eukaryota</taxon>
        <taxon>Fungi</taxon>
        <taxon>Dikarya</taxon>
        <taxon>Ascomycota</taxon>
        <taxon>Pezizomycotina</taxon>
        <taxon>Sordariomycetes</taxon>
        <taxon>Hypocreomycetidae</taxon>
        <taxon>Hypocreales</taxon>
        <taxon>Hypocreaceae</taxon>
        <taxon>Trichoderma</taxon>
    </lineage>
</organism>
<accession>A0A9P5CGK9</accession>
<comment type="similarity">
    <text evidence="1">Belongs to the isochorismatase family.</text>
</comment>
<evidence type="ECO:0000313" key="4">
    <source>
        <dbReference type="Proteomes" id="UP000801864"/>
    </source>
</evidence>
<reference evidence="3 4" key="1">
    <citation type="submission" date="2018-06" db="EMBL/GenBank/DDBJ databases">
        <title>Genome analysis of cellulolytic fungus Trichoderma lentiforme CFAM-422.</title>
        <authorList>
            <person name="Steindorff A.S."/>
            <person name="Formighieri E.F."/>
            <person name="Midorikawa G.E.O."/>
            <person name="Tamietti M.S."/>
            <person name="Ramos E.Z."/>
            <person name="Silva A.S."/>
            <person name="Bon E.P.S."/>
            <person name="Mendes T.D."/>
            <person name="Damaso M.C.T."/>
            <person name="Favaro L.C.L."/>
        </authorList>
    </citation>
    <scope>NUCLEOTIDE SEQUENCE [LARGE SCALE GENOMIC DNA]</scope>
    <source>
        <strain evidence="3 4">CFAM-422</strain>
    </source>
</reference>
<dbReference type="SUPFAM" id="SSF52499">
    <property type="entry name" value="Isochorismatase-like hydrolases"/>
    <property type="match status" value="1"/>
</dbReference>
<comment type="caution">
    <text evidence="3">The sequence shown here is derived from an EMBL/GenBank/DDBJ whole genome shotgun (WGS) entry which is preliminary data.</text>
</comment>
<dbReference type="Proteomes" id="UP000801864">
    <property type="component" value="Unassembled WGS sequence"/>
</dbReference>
<sequence length="219" mass="24706">MSSANTNGSSPLSFGKRYAVLNLDFMNILFDIAKGTPEGTKFVANCTRWVNAVHKQVPRPLNIFTTLYFTSPSQAELPAEAPFTKLVNGFTTFDEHNPGVKVPEYMNVDEKDVVLQKIRWYGGAGNELEDILKKNDIDTVVILTLFLYQSGLSLSGVVMSTVYRLFDLDYKIIVIRDNVLEMPVSQHEQFATVYLDYLMPKMNLKVITLEEALEALEHS</sequence>
<dbReference type="AlphaFoldDB" id="A0A9P5CGK9"/>
<gene>
    <name evidence="3" type="ORF">CFAM422_004391</name>
</gene>
<feature type="domain" description="Isochorismatase-like" evidence="2">
    <location>
        <begin position="19"/>
        <end position="196"/>
    </location>
</feature>
<keyword evidence="4" id="KW-1185">Reference proteome</keyword>
<evidence type="ECO:0000313" key="3">
    <source>
        <dbReference type="EMBL" id="KAF3073653.1"/>
    </source>
</evidence>
<protein>
    <recommendedName>
        <fullName evidence="2">Isochorismatase-like domain-containing protein</fullName>
    </recommendedName>
</protein>
<dbReference type="Gene3D" id="3.40.50.850">
    <property type="entry name" value="Isochorismatase-like"/>
    <property type="match status" value="1"/>
</dbReference>
<dbReference type="EMBL" id="QLNT01000006">
    <property type="protein sequence ID" value="KAF3073653.1"/>
    <property type="molecule type" value="Genomic_DNA"/>
</dbReference>
<evidence type="ECO:0000259" key="2">
    <source>
        <dbReference type="Pfam" id="PF00857"/>
    </source>
</evidence>
<dbReference type="Pfam" id="PF00857">
    <property type="entry name" value="Isochorismatase"/>
    <property type="match status" value="1"/>
</dbReference>
<dbReference type="InterPro" id="IPR000868">
    <property type="entry name" value="Isochorismatase-like_dom"/>
</dbReference>
<dbReference type="InterPro" id="IPR036380">
    <property type="entry name" value="Isochorismatase-like_sf"/>
</dbReference>
<proteinExistence type="inferred from homology"/>